<comment type="caution">
    <text evidence="2">The sequence shown here is derived from an EMBL/GenBank/DDBJ whole genome shotgun (WGS) entry which is preliminary data.</text>
</comment>
<evidence type="ECO:0000313" key="2">
    <source>
        <dbReference type="EMBL" id="GAA3729340.1"/>
    </source>
</evidence>
<keyword evidence="3" id="KW-1185">Reference proteome</keyword>
<protein>
    <recommendedName>
        <fullName evidence="4">DUF1707 domain-containing protein</fullName>
    </recommendedName>
</protein>
<gene>
    <name evidence="2" type="ORF">GCM10022402_07560</name>
</gene>
<keyword evidence="1" id="KW-0472">Membrane</keyword>
<name>A0ABP7F326_9ACTN</name>
<proteinExistence type="predicted"/>
<feature type="transmembrane region" description="Helical" evidence="1">
    <location>
        <begin position="87"/>
        <end position="108"/>
    </location>
</feature>
<reference evidence="3" key="1">
    <citation type="journal article" date="2019" name="Int. J. Syst. Evol. Microbiol.">
        <title>The Global Catalogue of Microorganisms (GCM) 10K type strain sequencing project: providing services to taxonomists for standard genome sequencing and annotation.</title>
        <authorList>
            <consortium name="The Broad Institute Genomics Platform"/>
            <consortium name="The Broad Institute Genome Sequencing Center for Infectious Disease"/>
            <person name="Wu L."/>
            <person name="Ma J."/>
        </authorList>
    </citation>
    <scope>NUCLEOTIDE SEQUENCE [LARGE SCALE GENOMIC DNA]</scope>
    <source>
        <strain evidence="3">JCM 17137</strain>
    </source>
</reference>
<evidence type="ECO:0000313" key="3">
    <source>
        <dbReference type="Proteomes" id="UP001500908"/>
    </source>
</evidence>
<organism evidence="2 3">
    <name type="scientific">Salinactinospora qingdaonensis</name>
    <dbReference type="NCBI Taxonomy" id="702744"/>
    <lineage>
        <taxon>Bacteria</taxon>
        <taxon>Bacillati</taxon>
        <taxon>Actinomycetota</taxon>
        <taxon>Actinomycetes</taxon>
        <taxon>Streptosporangiales</taxon>
        <taxon>Nocardiopsidaceae</taxon>
        <taxon>Salinactinospora</taxon>
    </lineage>
</organism>
<dbReference type="EMBL" id="BAABDD010000002">
    <property type="protein sequence ID" value="GAA3729340.1"/>
    <property type="molecule type" value="Genomic_DNA"/>
</dbReference>
<dbReference type="Proteomes" id="UP001500908">
    <property type="component" value="Unassembled WGS sequence"/>
</dbReference>
<evidence type="ECO:0008006" key="4">
    <source>
        <dbReference type="Google" id="ProtNLM"/>
    </source>
</evidence>
<keyword evidence="1" id="KW-1133">Transmembrane helix</keyword>
<keyword evidence="1" id="KW-0812">Transmembrane</keyword>
<evidence type="ECO:0000256" key="1">
    <source>
        <dbReference type="SAM" id="Phobius"/>
    </source>
</evidence>
<sequence>MADPTHAPGERVILDTMASEHDPKNEIASSLRAGRELGPDYDDAIAASLAQRLEATIDERIGAHLAQHPAAGAPHPGKGVSPTTLRLVMGIVTLGVAIPVTIVAAVTVGSWGILMSWVGLIAFYLLVVRGAGN</sequence>
<feature type="transmembrane region" description="Helical" evidence="1">
    <location>
        <begin position="114"/>
        <end position="132"/>
    </location>
</feature>
<accession>A0ABP7F326</accession>